<organism evidence="3 4">
    <name type="scientific">Lactuca sativa</name>
    <name type="common">Garden lettuce</name>
    <dbReference type="NCBI Taxonomy" id="4236"/>
    <lineage>
        <taxon>Eukaryota</taxon>
        <taxon>Viridiplantae</taxon>
        <taxon>Streptophyta</taxon>
        <taxon>Embryophyta</taxon>
        <taxon>Tracheophyta</taxon>
        <taxon>Spermatophyta</taxon>
        <taxon>Magnoliopsida</taxon>
        <taxon>eudicotyledons</taxon>
        <taxon>Gunneridae</taxon>
        <taxon>Pentapetalae</taxon>
        <taxon>asterids</taxon>
        <taxon>campanulids</taxon>
        <taxon>Asterales</taxon>
        <taxon>Asteraceae</taxon>
        <taxon>Cichorioideae</taxon>
        <taxon>Cichorieae</taxon>
        <taxon>Lactucinae</taxon>
        <taxon>Lactuca</taxon>
    </lineage>
</organism>
<protein>
    <recommendedName>
        <fullName evidence="2">Retrovirus-related Pol polyprotein from transposon TNT 1-94-like beta-barrel domain-containing protein</fullName>
    </recommendedName>
</protein>
<reference evidence="3 4" key="1">
    <citation type="journal article" date="2017" name="Nat. Commun.">
        <title>Genome assembly with in vitro proximity ligation data and whole-genome triplication in lettuce.</title>
        <authorList>
            <person name="Reyes-Chin-Wo S."/>
            <person name="Wang Z."/>
            <person name="Yang X."/>
            <person name="Kozik A."/>
            <person name="Arikit S."/>
            <person name="Song C."/>
            <person name="Xia L."/>
            <person name="Froenicke L."/>
            <person name="Lavelle D.O."/>
            <person name="Truco M.J."/>
            <person name="Xia R."/>
            <person name="Zhu S."/>
            <person name="Xu C."/>
            <person name="Xu H."/>
            <person name="Xu X."/>
            <person name="Cox K."/>
            <person name="Korf I."/>
            <person name="Meyers B.C."/>
            <person name="Michelmore R.W."/>
        </authorList>
    </citation>
    <scope>NUCLEOTIDE SEQUENCE [LARGE SCALE GENOMIC DNA]</scope>
    <source>
        <strain evidence="4">cv. Salinas</strain>
        <tissue evidence="3">Seedlings</tissue>
    </source>
</reference>
<feature type="compositionally biased region" description="Basic residues" evidence="1">
    <location>
        <begin position="1"/>
        <end position="10"/>
    </location>
</feature>
<dbReference type="Pfam" id="PF22936">
    <property type="entry name" value="Pol_BBD"/>
    <property type="match status" value="1"/>
</dbReference>
<feature type="domain" description="Retrovirus-related Pol polyprotein from transposon TNT 1-94-like beta-barrel" evidence="2">
    <location>
        <begin position="79"/>
        <end position="160"/>
    </location>
</feature>
<evidence type="ECO:0000313" key="4">
    <source>
        <dbReference type="Proteomes" id="UP000235145"/>
    </source>
</evidence>
<proteinExistence type="predicted"/>
<name>A0A9R1VRR8_LACSA</name>
<feature type="region of interest" description="Disordered" evidence="1">
    <location>
        <begin position="1"/>
        <end position="23"/>
    </location>
</feature>
<dbReference type="Proteomes" id="UP000235145">
    <property type="component" value="Unassembled WGS sequence"/>
</dbReference>
<dbReference type="InterPro" id="IPR054722">
    <property type="entry name" value="PolX-like_BBD"/>
</dbReference>
<evidence type="ECO:0000313" key="3">
    <source>
        <dbReference type="EMBL" id="KAJ0212512.1"/>
    </source>
</evidence>
<dbReference type="AlphaFoldDB" id="A0A9R1VRR8"/>
<dbReference type="GO" id="GO:0003676">
    <property type="term" value="F:nucleic acid binding"/>
    <property type="evidence" value="ECO:0007669"/>
    <property type="project" value="InterPro"/>
</dbReference>
<evidence type="ECO:0000259" key="2">
    <source>
        <dbReference type="Pfam" id="PF22936"/>
    </source>
</evidence>
<dbReference type="InterPro" id="IPR036875">
    <property type="entry name" value="Znf_CCHC_sf"/>
</dbReference>
<accession>A0A9R1VRR8</accession>
<sequence length="229" mass="25742">MEKQSFKKPSHQNPNSKPKRTEPCHVCGEIGHYARESKDRKSGPVAHAVEQVTDMVASVNLGEIFMIYSLTQEICAQGWFVDTGATMHVCGQWERFRTYRPMPPGMIVVCADSYIAEFQGIGDVRLKFTRGELVTLRDVLHVPTILKGLVSVDKFDNGGFMMELEKGMIVITKGIRYVGRANNCSGMYRLCLSDEGSPSRIKGYINNFTKPYILGCRYVCNYDPPILNS</sequence>
<gene>
    <name evidence="3" type="ORF">LSAT_V11C400170150</name>
</gene>
<dbReference type="SUPFAM" id="SSF57756">
    <property type="entry name" value="Retrovirus zinc finger-like domains"/>
    <property type="match status" value="1"/>
</dbReference>
<keyword evidence="4" id="KW-1185">Reference proteome</keyword>
<dbReference type="PANTHER" id="PTHR47592:SF30">
    <property type="entry name" value="CCHC-TYPE DOMAIN-CONTAINING PROTEIN"/>
    <property type="match status" value="1"/>
</dbReference>
<dbReference type="EMBL" id="NBSK02000004">
    <property type="protein sequence ID" value="KAJ0212512.1"/>
    <property type="molecule type" value="Genomic_DNA"/>
</dbReference>
<dbReference type="GO" id="GO:0008270">
    <property type="term" value="F:zinc ion binding"/>
    <property type="evidence" value="ECO:0007669"/>
    <property type="project" value="InterPro"/>
</dbReference>
<evidence type="ECO:0000256" key="1">
    <source>
        <dbReference type="SAM" id="MobiDB-lite"/>
    </source>
</evidence>
<dbReference type="PANTHER" id="PTHR47592">
    <property type="entry name" value="PBF68 PROTEIN"/>
    <property type="match status" value="1"/>
</dbReference>
<comment type="caution">
    <text evidence="3">The sequence shown here is derived from an EMBL/GenBank/DDBJ whole genome shotgun (WGS) entry which is preliminary data.</text>
</comment>